<dbReference type="OrthoDB" id="3229610at2759"/>
<gene>
    <name evidence="2" type="ORF">CPB84DRAFT_1775945</name>
</gene>
<feature type="transmembrane region" description="Helical" evidence="1">
    <location>
        <begin position="126"/>
        <end position="148"/>
    </location>
</feature>
<feature type="transmembrane region" description="Helical" evidence="1">
    <location>
        <begin position="50"/>
        <end position="70"/>
    </location>
</feature>
<proteinExistence type="predicted"/>
<name>A0A9P5NSJ3_GYMJU</name>
<evidence type="ECO:0000313" key="2">
    <source>
        <dbReference type="EMBL" id="KAF8902377.1"/>
    </source>
</evidence>
<keyword evidence="3" id="KW-1185">Reference proteome</keyword>
<protein>
    <submittedName>
        <fullName evidence="2">Uncharacterized protein</fullName>
    </submittedName>
</protein>
<comment type="caution">
    <text evidence="2">The sequence shown here is derived from an EMBL/GenBank/DDBJ whole genome shotgun (WGS) entry which is preliminary data.</text>
</comment>
<accession>A0A9P5NSJ3</accession>
<keyword evidence="1" id="KW-0812">Transmembrane</keyword>
<evidence type="ECO:0000256" key="1">
    <source>
        <dbReference type="SAM" id="Phobius"/>
    </source>
</evidence>
<sequence length="198" mass="21595">MVSIGLAYLFGGLCIGFLLHISILCSQDVDDWMQIVPYQCPMSSSTAIARLIADISSDLGLIILPLSAFWHRFKLQPMTHRLIQACFCASILTAACNVVLAALLFWHGNSKVTQERAETAPLAMVIPHLLASISLLVCNILVVVTSFYRLFRTEPVPKPIGDPHSTPTPLKSTNMAHVPGANSNSINMTSSSHQYFGN</sequence>
<dbReference type="Proteomes" id="UP000724874">
    <property type="component" value="Unassembled WGS sequence"/>
</dbReference>
<organism evidence="2 3">
    <name type="scientific">Gymnopilus junonius</name>
    <name type="common">Spectacular rustgill mushroom</name>
    <name type="synonym">Gymnopilus spectabilis subsp. junonius</name>
    <dbReference type="NCBI Taxonomy" id="109634"/>
    <lineage>
        <taxon>Eukaryota</taxon>
        <taxon>Fungi</taxon>
        <taxon>Dikarya</taxon>
        <taxon>Basidiomycota</taxon>
        <taxon>Agaricomycotina</taxon>
        <taxon>Agaricomycetes</taxon>
        <taxon>Agaricomycetidae</taxon>
        <taxon>Agaricales</taxon>
        <taxon>Agaricineae</taxon>
        <taxon>Hymenogastraceae</taxon>
        <taxon>Gymnopilus</taxon>
    </lineage>
</organism>
<feature type="transmembrane region" description="Helical" evidence="1">
    <location>
        <begin position="82"/>
        <end position="106"/>
    </location>
</feature>
<keyword evidence="1" id="KW-1133">Transmembrane helix</keyword>
<dbReference type="EMBL" id="JADNYJ010000036">
    <property type="protein sequence ID" value="KAF8902377.1"/>
    <property type="molecule type" value="Genomic_DNA"/>
</dbReference>
<keyword evidence="1" id="KW-0472">Membrane</keyword>
<dbReference type="AlphaFoldDB" id="A0A9P5NSJ3"/>
<evidence type="ECO:0000313" key="3">
    <source>
        <dbReference type="Proteomes" id="UP000724874"/>
    </source>
</evidence>
<reference evidence="2" key="1">
    <citation type="submission" date="2020-11" db="EMBL/GenBank/DDBJ databases">
        <authorList>
            <consortium name="DOE Joint Genome Institute"/>
            <person name="Ahrendt S."/>
            <person name="Riley R."/>
            <person name="Andreopoulos W."/>
            <person name="LaButti K."/>
            <person name="Pangilinan J."/>
            <person name="Ruiz-duenas F.J."/>
            <person name="Barrasa J.M."/>
            <person name="Sanchez-Garcia M."/>
            <person name="Camarero S."/>
            <person name="Miyauchi S."/>
            <person name="Serrano A."/>
            <person name="Linde D."/>
            <person name="Babiker R."/>
            <person name="Drula E."/>
            <person name="Ayuso-Fernandez I."/>
            <person name="Pacheco R."/>
            <person name="Padilla G."/>
            <person name="Ferreira P."/>
            <person name="Barriuso J."/>
            <person name="Kellner H."/>
            <person name="Castanera R."/>
            <person name="Alfaro M."/>
            <person name="Ramirez L."/>
            <person name="Pisabarro A.G."/>
            <person name="Kuo A."/>
            <person name="Tritt A."/>
            <person name="Lipzen A."/>
            <person name="He G."/>
            <person name="Yan M."/>
            <person name="Ng V."/>
            <person name="Cullen D."/>
            <person name="Martin F."/>
            <person name="Rosso M.-N."/>
            <person name="Henrissat B."/>
            <person name="Hibbett D."/>
            <person name="Martinez A.T."/>
            <person name="Grigoriev I.V."/>
        </authorList>
    </citation>
    <scope>NUCLEOTIDE SEQUENCE</scope>
    <source>
        <strain evidence="2">AH 44721</strain>
    </source>
</reference>